<accession>A0A8S9TWG1</accession>
<comment type="caution">
    <text evidence="2">The sequence shown here is derived from an EMBL/GenBank/DDBJ whole genome shotgun (WGS) entry which is preliminary data.</text>
</comment>
<gene>
    <name evidence="2" type="ORF">GN958_ATG18490</name>
</gene>
<evidence type="ECO:0000313" key="3">
    <source>
        <dbReference type="Proteomes" id="UP000704712"/>
    </source>
</evidence>
<evidence type="ECO:0000256" key="1">
    <source>
        <dbReference type="SAM" id="MobiDB-lite"/>
    </source>
</evidence>
<feature type="compositionally biased region" description="Low complexity" evidence="1">
    <location>
        <begin position="16"/>
        <end position="36"/>
    </location>
</feature>
<reference evidence="2" key="1">
    <citation type="submission" date="2020-03" db="EMBL/GenBank/DDBJ databases">
        <title>Hybrid Assembly of Korean Phytophthora infestans isolates.</title>
        <authorList>
            <person name="Prokchorchik M."/>
            <person name="Lee Y."/>
            <person name="Seo J."/>
            <person name="Cho J.-H."/>
            <person name="Park Y.-E."/>
            <person name="Jang D.-C."/>
            <person name="Im J.-S."/>
            <person name="Choi J.-G."/>
            <person name="Park H.-J."/>
            <person name="Lee G.-B."/>
            <person name="Lee Y.-G."/>
            <person name="Hong S.-Y."/>
            <person name="Cho K."/>
            <person name="Sohn K.H."/>
        </authorList>
    </citation>
    <scope>NUCLEOTIDE SEQUENCE</scope>
    <source>
        <strain evidence="2">KR_2_A2</strain>
    </source>
</reference>
<dbReference type="EMBL" id="JAACNO010002552">
    <property type="protein sequence ID" value="KAF4132373.1"/>
    <property type="molecule type" value="Genomic_DNA"/>
</dbReference>
<evidence type="ECO:0000313" key="2">
    <source>
        <dbReference type="EMBL" id="KAF4132373.1"/>
    </source>
</evidence>
<dbReference type="Proteomes" id="UP000704712">
    <property type="component" value="Unassembled WGS sequence"/>
</dbReference>
<feature type="compositionally biased region" description="Polar residues" evidence="1">
    <location>
        <begin position="1"/>
        <end position="10"/>
    </location>
</feature>
<proteinExistence type="predicted"/>
<feature type="region of interest" description="Disordered" evidence="1">
    <location>
        <begin position="90"/>
        <end position="129"/>
    </location>
</feature>
<feature type="compositionally biased region" description="Basic residues" evidence="1">
    <location>
        <begin position="55"/>
        <end position="64"/>
    </location>
</feature>
<organism evidence="2 3">
    <name type="scientific">Phytophthora infestans</name>
    <name type="common">Potato late blight agent</name>
    <name type="synonym">Botrytis infestans</name>
    <dbReference type="NCBI Taxonomy" id="4787"/>
    <lineage>
        <taxon>Eukaryota</taxon>
        <taxon>Sar</taxon>
        <taxon>Stramenopiles</taxon>
        <taxon>Oomycota</taxon>
        <taxon>Peronosporomycetes</taxon>
        <taxon>Peronosporales</taxon>
        <taxon>Peronosporaceae</taxon>
        <taxon>Phytophthora</taxon>
    </lineage>
</organism>
<protein>
    <submittedName>
        <fullName evidence="2">Uncharacterized protein</fullName>
    </submittedName>
</protein>
<name>A0A8S9TWG1_PHYIN</name>
<dbReference type="AlphaFoldDB" id="A0A8S9TWG1"/>
<sequence length="177" mass="18853">MQSPAVTQTRAAAIQADVATTQPDTATTQAPATTTVCTDEAPTPTTPSPPTPTIRKAKGKRPARRSLICSASPMAITPPRSIRAIVQPLIATSPHVQDRDTTSPYDDTQIPDNESVKSAYFPSEPEQDDDCENAEMVARGNELLADTTDDLNVVKDSEANVIYGAIESEDAAEKDDV</sequence>
<feature type="region of interest" description="Disordered" evidence="1">
    <location>
        <begin position="1"/>
        <end position="74"/>
    </location>
</feature>
<feature type="compositionally biased region" description="Polar residues" evidence="1">
    <location>
        <begin position="102"/>
        <end position="112"/>
    </location>
</feature>